<evidence type="ECO:0000313" key="3">
    <source>
        <dbReference type="Proteomes" id="UP000183223"/>
    </source>
</evidence>
<dbReference type="Proteomes" id="UP000183223">
    <property type="component" value="Unassembled WGS sequence"/>
</dbReference>
<name>A0A1G5R8M5_PHOLU</name>
<dbReference type="Pfam" id="PF05598">
    <property type="entry name" value="DUF772"/>
    <property type="match status" value="1"/>
</dbReference>
<dbReference type="InterPro" id="IPR008490">
    <property type="entry name" value="Transposase_InsH_N"/>
</dbReference>
<dbReference type="AlphaFoldDB" id="A0A1G5R8M5"/>
<dbReference type="PANTHER" id="PTHR35604:SF2">
    <property type="entry name" value="TRANSPOSASE INSH FOR INSERTION SEQUENCE ELEMENT IS5A-RELATED"/>
    <property type="match status" value="1"/>
</dbReference>
<evidence type="ECO:0000313" key="2">
    <source>
        <dbReference type="EMBL" id="SCZ70435.1"/>
    </source>
</evidence>
<protein>
    <submittedName>
        <fullName evidence="2">Transposase domain</fullName>
    </submittedName>
</protein>
<proteinExistence type="predicted"/>
<accession>A0A1G5R8M5</accession>
<gene>
    <name evidence="2" type="ORF">SAMN02982990_03491</name>
</gene>
<reference evidence="3" key="1">
    <citation type="submission" date="2016-10" db="EMBL/GenBank/DDBJ databases">
        <authorList>
            <person name="Varghese N."/>
            <person name="Submissions S."/>
        </authorList>
    </citation>
    <scope>NUCLEOTIDE SEQUENCE [LARGE SCALE GENOMIC DNA]</scope>
    <source>
        <strain evidence="3">ATCC 29999</strain>
    </source>
</reference>
<evidence type="ECO:0000259" key="1">
    <source>
        <dbReference type="Pfam" id="PF05598"/>
    </source>
</evidence>
<keyword evidence="3" id="KW-1185">Reference proteome</keyword>
<dbReference type="PANTHER" id="PTHR35604">
    <property type="entry name" value="TRANSPOSASE INSH FOR INSERTION SEQUENCE ELEMENT IS5A-RELATED"/>
    <property type="match status" value="1"/>
</dbReference>
<sequence length="90" mass="10291">MLIKMMLLGYLFGIPSERCLVQEIQGNVAYRWFLRLGLTEKVPDASTLSQNRRRRFNHSEAFQQIFDNIVEQAIARGLVGDGYSILTALT</sequence>
<feature type="domain" description="Transposase InsH N-terminal" evidence="1">
    <location>
        <begin position="1"/>
        <end position="54"/>
    </location>
</feature>
<dbReference type="EMBL" id="FMWJ01000020">
    <property type="protein sequence ID" value="SCZ70435.1"/>
    <property type="molecule type" value="Genomic_DNA"/>
</dbReference>
<organism evidence="2 3">
    <name type="scientific">Photorhabdus luminescens</name>
    <name type="common">Xenorhabdus luminescens</name>
    <dbReference type="NCBI Taxonomy" id="29488"/>
    <lineage>
        <taxon>Bacteria</taxon>
        <taxon>Pseudomonadati</taxon>
        <taxon>Pseudomonadota</taxon>
        <taxon>Gammaproteobacteria</taxon>
        <taxon>Enterobacterales</taxon>
        <taxon>Morganellaceae</taxon>
        <taxon>Photorhabdus</taxon>
    </lineage>
</organism>